<dbReference type="RefSeq" id="WP_032120047.1">
    <property type="nucleotide sequence ID" value="NZ_JACOOO010000004.1"/>
</dbReference>
<feature type="transmembrane region" description="Helical" evidence="5">
    <location>
        <begin position="206"/>
        <end position="223"/>
    </location>
</feature>
<keyword evidence="2 5" id="KW-0812">Transmembrane</keyword>
<evidence type="ECO:0000256" key="5">
    <source>
        <dbReference type="SAM" id="Phobius"/>
    </source>
</evidence>
<feature type="transmembrane region" description="Helical" evidence="5">
    <location>
        <begin position="92"/>
        <end position="111"/>
    </location>
</feature>
<feature type="transmembrane region" description="Helical" evidence="5">
    <location>
        <begin position="254"/>
        <end position="276"/>
    </location>
</feature>
<feature type="transmembrane region" description="Helical" evidence="5">
    <location>
        <begin position="371"/>
        <end position="399"/>
    </location>
</feature>
<evidence type="ECO:0000256" key="3">
    <source>
        <dbReference type="ARBA" id="ARBA00022989"/>
    </source>
</evidence>
<accession>A0ABR7D9G8</accession>
<feature type="transmembrane region" description="Helical" evidence="5">
    <location>
        <begin position="131"/>
        <end position="155"/>
    </location>
</feature>
<organism evidence="7 8">
    <name type="scientific">Clostridium hominis</name>
    <dbReference type="NCBI Taxonomy" id="2763036"/>
    <lineage>
        <taxon>Bacteria</taxon>
        <taxon>Bacillati</taxon>
        <taxon>Bacillota</taxon>
        <taxon>Clostridia</taxon>
        <taxon>Eubacteriales</taxon>
        <taxon>Clostridiaceae</taxon>
        <taxon>Clostridium</taxon>
    </lineage>
</organism>
<keyword evidence="4 5" id="KW-0472">Membrane</keyword>
<sequence>MNKVRNIFNIGILRDSVYFKIFFLLWALVHNFSFGQRYTGYLSPVILLWGGLLLIRNLFIEKANVPNILMYLIYAFLASYVVTIILNRNLNLIGNTKTLIWGAIMTLVLFLSEYSDNDKKAYKDINKISKVLVIVIFIISLLSILMFSLDISYFVERVDGKLIPQGYYAARLWGIYVDPNQASSVALVALMLSLVLIVQRKALNKVFLTISIIIQYIFIILTGSRGGEIALIFVLIGLGYLLFDFILKNSLRNNIIRVIISLVLGFIITIGTVASFDGSRRLLSYIPKTTVKTQQYLNQTTGIQSGEHSGNVTVERPDATTSNGRLTLWKDGFRLSKFSPVFGFGDRNIPIKAAELTPGSSLEVQYVHNGFIHMLLSGGVVALVIMFIFIAIIGVKAISIFFGKYRYNSNYYVYSIISLMVVSLLIAAMFLTEIFYQNSFIATAYWIFLGYIVVLSNNFNNYNRY</sequence>
<evidence type="ECO:0000256" key="2">
    <source>
        <dbReference type="ARBA" id="ARBA00022692"/>
    </source>
</evidence>
<dbReference type="Proteomes" id="UP000596929">
    <property type="component" value="Unassembled WGS sequence"/>
</dbReference>
<keyword evidence="3 5" id="KW-1133">Transmembrane helix</keyword>
<feature type="domain" description="O-antigen ligase-related" evidence="6">
    <location>
        <begin position="212"/>
        <end position="386"/>
    </location>
</feature>
<dbReference type="Pfam" id="PF04932">
    <property type="entry name" value="Wzy_C"/>
    <property type="match status" value="1"/>
</dbReference>
<reference evidence="7 8" key="1">
    <citation type="submission" date="2020-08" db="EMBL/GenBank/DDBJ databases">
        <title>Genome public.</title>
        <authorList>
            <person name="Liu C."/>
            <person name="Sun Q."/>
        </authorList>
    </citation>
    <scope>NUCLEOTIDE SEQUENCE [LARGE SCALE GENOMIC DNA]</scope>
    <source>
        <strain evidence="7 8">NSJ-6</strain>
    </source>
</reference>
<dbReference type="InterPro" id="IPR007016">
    <property type="entry name" value="O-antigen_ligase-rel_domated"/>
</dbReference>
<dbReference type="GO" id="GO:0016874">
    <property type="term" value="F:ligase activity"/>
    <property type="evidence" value="ECO:0007669"/>
    <property type="project" value="UniProtKB-KW"/>
</dbReference>
<protein>
    <submittedName>
        <fullName evidence="7">O-antigen ligase family protein</fullName>
    </submittedName>
</protein>
<evidence type="ECO:0000256" key="1">
    <source>
        <dbReference type="ARBA" id="ARBA00004141"/>
    </source>
</evidence>
<keyword evidence="7" id="KW-0436">Ligase</keyword>
<keyword evidence="8" id="KW-1185">Reference proteome</keyword>
<dbReference type="InterPro" id="IPR051533">
    <property type="entry name" value="WaaL-like"/>
</dbReference>
<proteinExistence type="predicted"/>
<feature type="transmembrane region" description="Helical" evidence="5">
    <location>
        <begin position="436"/>
        <end position="455"/>
    </location>
</feature>
<feature type="transmembrane region" description="Helical" evidence="5">
    <location>
        <begin position="41"/>
        <end position="59"/>
    </location>
</feature>
<name>A0ABR7D9G8_9CLOT</name>
<comment type="subcellular location">
    <subcellularLocation>
        <location evidence="1">Membrane</location>
        <topology evidence="1">Multi-pass membrane protein</topology>
    </subcellularLocation>
</comment>
<dbReference type="PANTHER" id="PTHR37422">
    <property type="entry name" value="TEICHURONIC ACID BIOSYNTHESIS PROTEIN TUAE"/>
    <property type="match status" value="1"/>
</dbReference>
<dbReference type="EMBL" id="JACOOO010000004">
    <property type="protein sequence ID" value="MBC5628049.1"/>
    <property type="molecule type" value="Genomic_DNA"/>
</dbReference>
<evidence type="ECO:0000256" key="4">
    <source>
        <dbReference type="ARBA" id="ARBA00023136"/>
    </source>
</evidence>
<evidence type="ECO:0000259" key="6">
    <source>
        <dbReference type="Pfam" id="PF04932"/>
    </source>
</evidence>
<dbReference type="PANTHER" id="PTHR37422:SF13">
    <property type="entry name" value="LIPOPOLYSACCHARIDE BIOSYNTHESIS PROTEIN PA4999-RELATED"/>
    <property type="match status" value="1"/>
</dbReference>
<feature type="transmembrane region" description="Helical" evidence="5">
    <location>
        <begin position="229"/>
        <end position="247"/>
    </location>
</feature>
<evidence type="ECO:0000313" key="8">
    <source>
        <dbReference type="Proteomes" id="UP000596929"/>
    </source>
</evidence>
<gene>
    <name evidence="7" type="ORF">H8S20_03985</name>
</gene>
<feature type="transmembrane region" description="Helical" evidence="5">
    <location>
        <begin position="68"/>
        <end position="86"/>
    </location>
</feature>
<feature type="transmembrane region" description="Helical" evidence="5">
    <location>
        <begin position="12"/>
        <end position="29"/>
    </location>
</feature>
<feature type="transmembrane region" description="Helical" evidence="5">
    <location>
        <begin position="181"/>
        <end position="199"/>
    </location>
</feature>
<feature type="transmembrane region" description="Helical" evidence="5">
    <location>
        <begin position="411"/>
        <end position="430"/>
    </location>
</feature>
<evidence type="ECO:0000313" key="7">
    <source>
        <dbReference type="EMBL" id="MBC5628049.1"/>
    </source>
</evidence>
<comment type="caution">
    <text evidence="7">The sequence shown here is derived from an EMBL/GenBank/DDBJ whole genome shotgun (WGS) entry which is preliminary data.</text>
</comment>